<dbReference type="PROSITE" id="PS50994">
    <property type="entry name" value="INTEGRASE"/>
    <property type="match status" value="1"/>
</dbReference>
<name>A0A7D9KZE8_PARCT</name>
<dbReference type="AlphaFoldDB" id="A0A7D9KZE8"/>
<dbReference type="InterPro" id="IPR001584">
    <property type="entry name" value="Integrase_cat-core"/>
</dbReference>
<dbReference type="InterPro" id="IPR012337">
    <property type="entry name" value="RNaseH-like_sf"/>
</dbReference>
<dbReference type="PANTHER" id="PTHR37984:SF7">
    <property type="entry name" value="INTEGRASE CATALYTIC DOMAIN-CONTAINING PROTEIN"/>
    <property type="match status" value="1"/>
</dbReference>
<dbReference type="InterPro" id="IPR036397">
    <property type="entry name" value="RNaseH_sf"/>
</dbReference>
<dbReference type="EMBL" id="CACRXK020012552">
    <property type="protein sequence ID" value="CAB4023546.1"/>
    <property type="molecule type" value="Genomic_DNA"/>
</dbReference>
<keyword evidence="2" id="KW-1185">Reference proteome</keyword>
<dbReference type="GO" id="GO:0003676">
    <property type="term" value="F:nucleic acid binding"/>
    <property type="evidence" value="ECO:0007669"/>
    <property type="project" value="InterPro"/>
</dbReference>
<proteinExistence type="predicted"/>
<dbReference type="OrthoDB" id="5980903at2759"/>
<dbReference type="InterPro" id="IPR050951">
    <property type="entry name" value="Retrovirus_Pol_polyprotein"/>
</dbReference>
<protein>
    <submittedName>
        <fullName evidence="1">Sec1 family domain-containing 2</fullName>
    </submittedName>
</protein>
<dbReference type="Proteomes" id="UP001152795">
    <property type="component" value="Unassembled WGS sequence"/>
</dbReference>
<dbReference type="Pfam" id="PF00665">
    <property type="entry name" value="rve"/>
    <property type="match status" value="1"/>
</dbReference>
<dbReference type="FunFam" id="3.30.420.10:FF:000063">
    <property type="entry name" value="Retrovirus-related Pol polyprotein from transposon 297-like Protein"/>
    <property type="match status" value="1"/>
</dbReference>
<dbReference type="Gene3D" id="3.30.420.10">
    <property type="entry name" value="Ribonuclease H-like superfamily/Ribonuclease H"/>
    <property type="match status" value="1"/>
</dbReference>
<dbReference type="SUPFAM" id="SSF53098">
    <property type="entry name" value="Ribonuclease H-like"/>
    <property type="match status" value="1"/>
</dbReference>
<comment type="caution">
    <text evidence="1">The sequence shown here is derived from an EMBL/GenBank/DDBJ whole genome shotgun (WGS) entry which is preliminary data.</text>
</comment>
<gene>
    <name evidence="1" type="ORF">PACLA_8A028994</name>
</gene>
<accession>A0A7D9KZE8</accession>
<dbReference type="PANTHER" id="PTHR37984">
    <property type="entry name" value="PROTEIN CBG26694"/>
    <property type="match status" value="1"/>
</dbReference>
<evidence type="ECO:0000313" key="2">
    <source>
        <dbReference type="Proteomes" id="UP001152795"/>
    </source>
</evidence>
<reference evidence="1" key="1">
    <citation type="submission" date="2020-04" db="EMBL/GenBank/DDBJ databases">
        <authorList>
            <person name="Alioto T."/>
            <person name="Alioto T."/>
            <person name="Gomez Garrido J."/>
        </authorList>
    </citation>
    <scope>NUCLEOTIDE SEQUENCE</scope>
    <source>
        <strain evidence="1">A484AB</strain>
    </source>
</reference>
<dbReference type="GO" id="GO:0015074">
    <property type="term" value="P:DNA integration"/>
    <property type="evidence" value="ECO:0007669"/>
    <property type="project" value="InterPro"/>
</dbReference>
<evidence type="ECO:0000313" key="1">
    <source>
        <dbReference type="EMBL" id="CAB4023546.1"/>
    </source>
</evidence>
<organism evidence="1 2">
    <name type="scientific">Paramuricea clavata</name>
    <name type="common">Red gorgonian</name>
    <name type="synonym">Violescent sea-whip</name>
    <dbReference type="NCBI Taxonomy" id="317549"/>
    <lineage>
        <taxon>Eukaryota</taxon>
        <taxon>Metazoa</taxon>
        <taxon>Cnidaria</taxon>
        <taxon>Anthozoa</taxon>
        <taxon>Octocorallia</taxon>
        <taxon>Malacalcyonacea</taxon>
        <taxon>Plexauridae</taxon>
        <taxon>Paramuricea</taxon>
    </lineage>
</organism>
<sequence>MIHSLVENLPMTVEKLEELKSATVEDEVLQQLIQFIKDGWPSSRVNSPSAVGHYWKFQDEIYEANGLLFFGQKLIIPEKLRPEFFVEFMRATWHQRSNQKEPLKPHTVPARAWQKLGTDIFEYKSKSYLVIVDYYSKFPEISLLQDKSSQAVITSMKSVLARHGIPDEVVADNMPFSSKVCLQFAQEWGFKISTSSPHYSQSNGMSEHTIQTITNLLRKADDEGNDPYIALLEYRNTPITGMQESPAQLLMSRMLKSKLPTTMAILQPKVQENVREKLEQRAEKQKEYFDRKAKPLRPVKIGKVWEPAVITGTHKEPRSFIVTTPQGGVYRRNRRHLLPTSEPPPNNLGPDYDEEIVMPEPRPNNVVDPQPVRRTSNRAVRLPERLRNDYVME</sequence>